<sequence>MPSAFANHADGRVTRARGSDAPPHARCAHLGGALAALCLGGRASREHGVLSSTGRSVSSAREPPTSRSPTRAAACWDNRLQRRSLVYRLGRRELRLQAPDLPLYVHYALGGCV</sequence>
<dbReference type="EMBL" id="CAUYUJ010018043">
    <property type="protein sequence ID" value="CAK0880136.1"/>
    <property type="molecule type" value="Genomic_DNA"/>
</dbReference>
<evidence type="ECO:0000313" key="2">
    <source>
        <dbReference type="EMBL" id="CAK0880136.1"/>
    </source>
</evidence>
<feature type="compositionally biased region" description="Polar residues" evidence="1">
    <location>
        <begin position="50"/>
        <end position="69"/>
    </location>
</feature>
<evidence type="ECO:0000256" key="1">
    <source>
        <dbReference type="SAM" id="MobiDB-lite"/>
    </source>
</evidence>
<protein>
    <submittedName>
        <fullName evidence="2">Uncharacterized protein</fullName>
    </submittedName>
</protein>
<proteinExistence type="predicted"/>
<feature type="non-terminal residue" evidence="2">
    <location>
        <position position="113"/>
    </location>
</feature>
<feature type="region of interest" description="Disordered" evidence="1">
    <location>
        <begin position="49"/>
        <end position="73"/>
    </location>
</feature>
<dbReference type="Proteomes" id="UP001189429">
    <property type="component" value="Unassembled WGS sequence"/>
</dbReference>
<name>A0ABN9W2F3_9DINO</name>
<reference evidence="2" key="1">
    <citation type="submission" date="2023-10" db="EMBL/GenBank/DDBJ databases">
        <authorList>
            <person name="Chen Y."/>
            <person name="Shah S."/>
            <person name="Dougan E. K."/>
            <person name="Thang M."/>
            <person name="Chan C."/>
        </authorList>
    </citation>
    <scope>NUCLEOTIDE SEQUENCE [LARGE SCALE GENOMIC DNA]</scope>
</reference>
<feature type="region of interest" description="Disordered" evidence="1">
    <location>
        <begin position="1"/>
        <end position="24"/>
    </location>
</feature>
<organism evidence="2 3">
    <name type="scientific">Prorocentrum cordatum</name>
    <dbReference type="NCBI Taxonomy" id="2364126"/>
    <lineage>
        <taxon>Eukaryota</taxon>
        <taxon>Sar</taxon>
        <taxon>Alveolata</taxon>
        <taxon>Dinophyceae</taxon>
        <taxon>Prorocentrales</taxon>
        <taxon>Prorocentraceae</taxon>
        <taxon>Prorocentrum</taxon>
    </lineage>
</organism>
<accession>A0ABN9W2F3</accession>
<comment type="caution">
    <text evidence="2">The sequence shown here is derived from an EMBL/GenBank/DDBJ whole genome shotgun (WGS) entry which is preliminary data.</text>
</comment>
<keyword evidence="3" id="KW-1185">Reference proteome</keyword>
<evidence type="ECO:0000313" key="3">
    <source>
        <dbReference type="Proteomes" id="UP001189429"/>
    </source>
</evidence>
<gene>
    <name evidence="2" type="ORF">PCOR1329_LOCUS63364</name>
</gene>